<evidence type="ECO:0000313" key="9">
    <source>
        <dbReference type="Proteomes" id="UP000001514"/>
    </source>
</evidence>
<dbReference type="Gramene" id="EFJ21177">
    <property type="protein sequence ID" value="EFJ21177"/>
    <property type="gene ID" value="SELMODRAFT_176439"/>
</dbReference>
<dbReference type="eggNOG" id="KOG1946">
    <property type="taxonomic scope" value="Eukaryota"/>
</dbReference>
<dbReference type="EMBL" id="GL377600">
    <property type="protein sequence ID" value="EFJ21177.1"/>
    <property type="molecule type" value="Genomic_DNA"/>
</dbReference>
<dbReference type="GO" id="GO:0001181">
    <property type="term" value="F:RNA polymerase I general transcription initiation factor activity"/>
    <property type="evidence" value="ECO:0007669"/>
    <property type="project" value="UniProtKB-ARBA"/>
</dbReference>
<evidence type="ECO:0000256" key="1">
    <source>
        <dbReference type="ARBA" id="ARBA00004123"/>
    </source>
</evidence>
<dbReference type="AlphaFoldDB" id="D8S2Z3"/>
<keyword evidence="2" id="KW-0805">Transcription regulation</keyword>
<feature type="domain" description="DM2" evidence="6">
    <location>
        <begin position="261"/>
        <end position="340"/>
    </location>
</feature>
<reference evidence="8 9" key="1">
    <citation type="journal article" date="2011" name="Science">
        <title>The Selaginella genome identifies genetic changes associated with the evolution of vascular plants.</title>
        <authorList>
            <person name="Banks J.A."/>
            <person name="Nishiyama T."/>
            <person name="Hasebe M."/>
            <person name="Bowman J.L."/>
            <person name="Gribskov M."/>
            <person name="dePamphilis C."/>
            <person name="Albert V.A."/>
            <person name="Aono N."/>
            <person name="Aoyama T."/>
            <person name="Ambrose B.A."/>
            <person name="Ashton N.W."/>
            <person name="Axtell M.J."/>
            <person name="Barker E."/>
            <person name="Barker M.S."/>
            <person name="Bennetzen J.L."/>
            <person name="Bonawitz N.D."/>
            <person name="Chapple C."/>
            <person name="Cheng C."/>
            <person name="Correa L.G."/>
            <person name="Dacre M."/>
            <person name="DeBarry J."/>
            <person name="Dreyer I."/>
            <person name="Elias M."/>
            <person name="Engstrom E.M."/>
            <person name="Estelle M."/>
            <person name="Feng L."/>
            <person name="Finet C."/>
            <person name="Floyd S.K."/>
            <person name="Frommer W.B."/>
            <person name="Fujita T."/>
            <person name="Gramzow L."/>
            <person name="Gutensohn M."/>
            <person name="Harholt J."/>
            <person name="Hattori M."/>
            <person name="Heyl A."/>
            <person name="Hirai T."/>
            <person name="Hiwatashi Y."/>
            <person name="Ishikawa M."/>
            <person name="Iwata M."/>
            <person name="Karol K.G."/>
            <person name="Koehler B."/>
            <person name="Kolukisaoglu U."/>
            <person name="Kubo M."/>
            <person name="Kurata T."/>
            <person name="Lalonde S."/>
            <person name="Li K."/>
            <person name="Li Y."/>
            <person name="Litt A."/>
            <person name="Lyons E."/>
            <person name="Manning G."/>
            <person name="Maruyama T."/>
            <person name="Michael T.P."/>
            <person name="Mikami K."/>
            <person name="Miyazaki S."/>
            <person name="Morinaga S."/>
            <person name="Murata T."/>
            <person name="Mueller-Roeber B."/>
            <person name="Nelson D.R."/>
            <person name="Obara M."/>
            <person name="Oguri Y."/>
            <person name="Olmstead R.G."/>
            <person name="Onodera N."/>
            <person name="Petersen B.L."/>
            <person name="Pils B."/>
            <person name="Prigge M."/>
            <person name="Rensing S.A."/>
            <person name="Riano-Pachon D.M."/>
            <person name="Roberts A.W."/>
            <person name="Sato Y."/>
            <person name="Scheller H.V."/>
            <person name="Schulz B."/>
            <person name="Schulz C."/>
            <person name="Shakirov E.V."/>
            <person name="Shibagaki N."/>
            <person name="Shinohara N."/>
            <person name="Shippen D.E."/>
            <person name="Soerensen I."/>
            <person name="Sotooka R."/>
            <person name="Sugimoto N."/>
            <person name="Sugita M."/>
            <person name="Sumikawa N."/>
            <person name="Tanurdzic M."/>
            <person name="Theissen G."/>
            <person name="Ulvskov P."/>
            <person name="Wakazuki S."/>
            <person name="Weng J.K."/>
            <person name="Willats W.W."/>
            <person name="Wipf D."/>
            <person name="Wolf P.G."/>
            <person name="Yang L."/>
            <person name="Zimmer A.D."/>
            <person name="Zhu Q."/>
            <person name="Mitros T."/>
            <person name="Hellsten U."/>
            <person name="Loque D."/>
            <person name="Otillar R."/>
            <person name="Salamov A."/>
            <person name="Schmutz J."/>
            <person name="Shapiro H."/>
            <person name="Lindquist E."/>
            <person name="Lucas S."/>
            <person name="Rokhsar D."/>
            <person name="Grigoriev I.V."/>
        </authorList>
    </citation>
    <scope>NUCLEOTIDE SEQUENCE [LARGE SCALE GENOMIC DNA]</scope>
</reference>
<dbReference type="SMART" id="SM00151">
    <property type="entry name" value="SWIB"/>
    <property type="match status" value="2"/>
</dbReference>
<gene>
    <name evidence="8" type="ORF">SELMODRAFT_176439</name>
</gene>
<accession>D8S2Z3</accession>
<evidence type="ECO:0000256" key="3">
    <source>
        <dbReference type="ARBA" id="ARBA00023163"/>
    </source>
</evidence>
<evidence type="ECO:0000256" key="5">
    <source>
        <dbReference type="SAM" id="MobiDB-lite"/>
    </source>
</evidence>
<dbReference type="SUPFAM" id="SSF109715">
    <property type="entry name" value="DEK C-terminal domain"/>
    <property type="match status" value="1"/>
</dbReference>
<dbReference type="STRING" id="88036.D8S2Z3"/>
<dbReference type="Gene3D" id="1.10.245.10">
    <property type="entry name" value="SWIB/MDM2 domain"/>
    <property type="match status" value="2"/>
</dbReference>
<name>D8S2Z3_SELML</name>
<dbReference type="InterPro" id="IPR014876">
    <property type="entry name" value="DEK_C"/>
</dbReference>
<evidence type="ECO:0000256" key="4">
    <source>
        <dbReference type="ARBA" id="ARBA00023242"/>
    </source>
</evidence>
<dbReference type="GO" id="GO:0005634">
    <property type="term" value="C:nucleus"/>
    <property type="evidence" value="ECO:0000318"/>
    <property type="project" value="GO_Central"/>
</dbReference>
<dbReference type="KEGG" id="smo:SELMODRAFT_176439"/>
<dbReference type="CDD" id="cd10567">
    <property type="entry name" value="SWIB-MDM2_like"/>
    <property type="match status" value="2"/>
</dbReference>
<proteinExistence type="predicted"/>
<dbReference type="Proteomes" id="UP000001514">
    <property type="component" value="Unassembled WGS sequence"/>
</dbReference>
<feature type="region of interest" description="Disordered" evidence="5">
    <location>
        <begin position="82"/>
        <end position="107"/>
    </location>
</feature>
<comment type="subcellular location">
    <subcellularLocation>
        <location evidence="1">Nucleus</location>
    </subcellularLocation>
</comment>
<protein>
    <recommendedName>
        <fullName evidence="10">DM2 domain-containing protein</fullName>
    </recommendedName>
</protein>
<dbReference type="InParanoid" id="D8S2Z3"/>
<dbReference type="OrthoDB" id="10251073at2759"/>
<dbReference type="FunCoup" id="D8S2Z3">
    <property type="interactions" value="710"/>
</dbReference>
<evidence type="ECO:0000313" key="8">
    <source>
        <dbReference type="EMBL" id="EFJ21177.1"/>
    </source>
</evidence>
<dbReference type="InterPro" id="IPR036885">
    <property type="entry name" value="SWIB_MDM2_dom_sf"/>
</dbReference>
<dbReference type="SUPFAM" id="SSF47592">
    <property type="entry name" value="SWIB/MDM2 domain"/>
    <property type="match status" value="2"/>
</dbReference>
<dbReference type="PANTHER" id="PTHR13844">
    <property type="entry name" value="SWI/SNF-RELATED MATRIX-ASSOCIATED ACTIN-DEPENDENT REGULATOR OF CHROMATIN SUBFAMILY D"/>
    <property type="match status" value="1"/>
</dbReference>
<dbReference type="InterPro" id="IPR019835">
    <property type="entry name" value="SWIB_domain"/>
</dbReference>
<keyword evidence="3" id="KW-0804">Transcription</keyword>
<organism evidence="9">
    <name type="scientific">Selaginella moellendorffii</name>
    <name type="common">Spikemoss</name>
    <dbReference type="NCBI Taxonomy" id="88036"/>
    <lineage>
        <taxon>Eukaryota</taxon>
        <taxon>Viridiplantae</taxon>
        <taxon>Streptophyta</taxon>
        <taxon>Embryophyta</taxon>
        <taxon>Tracheophyta</taxon>
        <taxon>Lycopodiopsida</taxon>
        <taxon>Selaginellales</taxon>
        <taxon>Selaginellaceae</taxon>
        <taxon>Selaginella</taxon>
    </lineage>
</organism>
<keyword evidence="4" id="KW-0539">Nucleus</keyword>
<sequence length="342" mass="38086">MATTTASPEAAIAEASLVADSDIVREIGLVLNSADLSTTSMSDIRAVLEKNLGVELAHKKDFIRQQVDEFLAHNTSLGSLVKGDEEANATAPAQEEQQGTAEDSLPNDQELEQFRENIELAIEDSTPKEKKKRGGLNKLCRLSPELQAIIGEESLPRTQVVKQLWVYIRAHNLQDPENKRNIICDDPLRELFGTDQTDMFQMNKLLSKHIWTITEEGECFGFCASQNGDHKDCFLDCAGAEDSEPKTKRQKKDSGKGKASGFLVPSPISDALQKFFGTGESEVTRSEVVKRIWDYIRSNQLQDPTDKKKILCDNKLQELFECDSFLGFTMPKLLASHFVTSS</sequence>
<dbReference type="PROSITE" id="PS51998">
    <property type="entry name" value="DEK_C"/>
    <property type="match status" value="1"/>
</dbReference>
<dbReference type="FunFam" id="1.10.245.10:FF:000004">
    <property type="entry name" value="Upstream activation factor subunit"/>
    <property type="match status" value="1"/>
</dbReference>
<evidence type="ECO:0000256" key="2">
    <source>
        <dbReference type="ARBA" id="ARBA00023015"/>
    </source>
</evidence>
<dbReference type="OMA" id="HVNSIDM"/>
<evidence type="ECO:0000259" key="6">
    <source>
        <dbReference type="PROSITE" id="PS51925"/>
    </source>
</evidence>
<dbReference type="Gene3D" id="1.10.10.60">
    <property type="entry name" value="Homeodomain-like"/>
    <property type="match status" value="1"/>
</dbReference>
<dbReference type="Pfam" id="PF02201">
    <property type="entry name" value="SWIB"/>
    <property type="match status" value="2"/>
</dbReference>
<evidence type="ECO:0008006" key="10">
    <source>
        <dbReference type="Google" id="ProtNLM"/>
    </source>
</evidence>
<feature type="domain" description="DEK-C" evidence="7">
    <location>
        <begin position="17"/>
        <end position="72"/>
    </location>
</feature>
<dbReference type="InterPro" id="IPR003121">
    <property type="entry name" value="SWIB_MDM2_domain"/>
</dbReference>
<evidence type="ECO:0000259" key="7">
    <source>
        <dbReference type="PROSITE" id="PS51998"/>
    </source>
</evidence>
<keyword evidence="9" id="KW-1185">Reference proteome</keyword>
<feature type="domain" description="DM2" evidence="6">
    <location>
        <begin position="135"/>
        <end position="212"/>
    </location>
</feature>
<dbReference type="HOGENOM" id="CLU_046065_0_1_1"/>
<dbReference type="GO" id="GO:0000500">
    <property type="term" value="C:RNA polymerase I upstream activating factor complex"/>
    <property type="evidence" value="ECO:0007669"/>
    <property type="project" value="UniProtKB-ARBA"/>
</dbReference>
<dbReference type="PROSITE" id="PS51925">
    <property type="entry name" value="SWIB_MDM2"/>
    <property type="match status" value="2"/>
</dbReference>
<dbReference type="Pfam" id="PF08766">
    <property type="entry name" value="DEK_C"/>
    <property type="match status" value="1"/>
</dbReference>